<feature type="non-terminal residue" evidence="2">
    <location>
        <position position="67"/>
    </location>
</feature>
<evidence type="ECO:0000313" key="2">
    <source>
        <dbReference type="EMBL" id="MCI25527.1"/>
    </source>
</evidence>
<name>A0A392QNJ3_9FABA</name>
<proteinExistence type="predicted"/>
<evidence type="ECO:0000256" key="1">
    <source>
        <dbReference type="SAM" id="MobiDB-lite"/>
    </source>
</evidence>
<evidence type="ECO:0000313" key="3">
    <source>
        <dbReference type="Proteomes" id="UP000265520"/>
    </source>
</evidence>
<keyword evidence="3" id="KW-1185">Reference proteome</keyword>
<dbReference type="Proteomes" id="UP000265520">
    <property type="component" value="Unassembled WGS sequence"/>
</dbReference>
<protein>
    <submittedName>
        <fullName evidence="2">TBC1 domain family member-like protein</fullName>
    </submittedName>
</protein>
<dbReference type="AlphaFoldDB" id="A0A392QNJ3"/>
<organism evidence="2 3">
    <name type="scientific">Trifolium medium</name>
    <dbReference type="NCBI Taxonomy" id="97028"/>
    <lineage>
        <taxon>Eukaryota</taxon>
        <taxon>Viridiplantae</taxon>
        <taxon>Streptophyta</taxon>
        <taxon>Embryophyta</taxon>
        <taxon>Tracheophyta</taxon>
        <taxon>Spermatophyta</taxon>
        <taxon>Magnoliopsida</taxon>
        <taxon>eudicotyledons</taxon>
        <taxon>Gunneridae</taxon>
        <taxon>Pentapetalae</taxon>
        <taxon>rosids</taxon>
        <taxon>fabids</taxon>
        <taxon>Fabales</taxon>
        <taxon>Fabaceae</taxon>
        <taxon>Papilionoideae</taxon>
        <taxon>50 kb inversion clade</taxon>
        <taxon>NPAAA clade</taxon>
        <taxon>Hologalegina</taxon>
        <taxon>IRL clade</taxon>
        <taxon>Trifolieae</taxon>
        <taxon>Trifolium</taxon>
    </lineage>
</organism>
<feature type="compositionally biased region" description="Low complexity" evidence="1">
    <location>
        <begin position="15"/>
        <end position="34"/>
    </location>
</feature>
<comment type="caution">
    <text evidence="2">The sequence shown here is derived from an EMBL/GenBank/DDBJ whole genome shotgun (WGS) entry which is preliminary data.</text>
</comment>
<feature type="region of interest" description="Disordered" evidence="1">
    <location>
        <begin position="1"/>
        <end position="46"/>
    </location>
</feature>
<feature type="compositionally biased region" description="Polar residues" evidence="1">
    <location>
        <begin position="36"/>
        <end position="46"/>
    </location>
</feature>
<feature type="non-terminal residue" evidence="2">
    <location>
        <position position="1"/>
    </location>
</feature>
<sequence>ISEKVGGGAAEATKSANSISDQSNSSPPASPAANGHCSSVSCRGDSVDQNVMGTLKNIGQSMLDHIQ</sequence>
<reference evidence="2 3" key="1">
    <citation type="journal article" date="2018" name="Front. Plant Sci.">
        <title>Red Clover (Trifolium pratense) and Zigzag Clover (T. medium) - A Picture of Genomic Similarities and Differences.</title>
        <authorList>
            <person name="Dluhosova J."/>
            <person name="Istvanek J."/>
            <person name="Nedelnik J."/>
            <person name="Repkova J."/>
        </authorList>
    </citation>
    <scope>NUCLEOTIDE SEQUENCE [LARGE SCALE GENOMIC DNA]</scope>
    <source>
        <strain evidence="3">cv. 10/8</strain>
        <tissue evidence="2">Leaf</tissue>
    </source>
</reference>
<dbReference type="EMBL" id="LXQA010147692">
    <property type="protein sequence ID" value="MCI25527.1"/>
    <property type="molecule type" value="Genomic_DNA"/>
</dbReference>
<accession>A0A392QNJ3</accession>